<sequence>MEQQLSPIIIATVIIPEKAVILGGVEPPERSLSHKGISNERSAQEEIRNLTFTGHFAPRRASSEAWGTGDRQRAA</sequence>
<feature type="region of interest" description="Disordered" evidence="1">
    <location>
        <begin position="51"/>
        <end position="75"/>
    </location>
</feature>
<proteinExistence type="predicted"/>
<evidence type="ECO:0000313" key="3">
    <source>
        <dbReference type="Proteomes" id="UP000265520"/>
    </source>
</evidence>
<dbReference type="AlphaFoldDB" id="A0A392TU05"/>
<dbReference type="EMBL" id="LXQA010643049">
    <property type="protein sequence ID" value="MCI63760.1"/>
    <property type="molecule type" value="Genomic_DNA"/>
</dbReference>
<evidence type="ECO:0000313" key="2">
    <source>
        <dbReference type="EMBL" id="MCI63760.1"/>
    </source>
</evidence>
<accession>A0A392TU05</accession>
<name>A0A392TU05_9FABA</name>
<reference evidence="2 3" key="1">
    <citation type="journal article" date="2018" name="Front. Plant Sci.">
        <title>Red Clover (Trifolium pratense) and Zigzag Clover (T. medium) - A Picture of Genomic Similarities and Differences.</title>
        <authorList>
            <person name="Dluhosova J."/>
            <person name="Istvanek J."/>
            <person name="Nedelnik J."/>
            <person name="Repkova J."/>
        </authorList>
    </citation>
    <scope>NUCLEOTIDE SEQUENCE [LARGE SCALE GENOMIC DNA]</scope>
    <source>
        <strain evidence="3">cv. 10/8</strain>
        <tissue evidence="2">Leaf</tissue>
    </source>
</reference>
<evidence type="ECO:0000256" key="1">
    <source>
        <dbReference type="SAM" id="MobiDB-lite"/>
    </source>
</evidence>
<dbReference type="Proteomes" id="UP000265520">
    <property type="component" value="Unassembled WGS sequence"/>
</dbReference>
<keyword evidence="3" id="KW-1185">Reference proteome</keyword>
<organism evidence="2 3">
    <name type="scientific">Trifolium medium</name>
    <dbReference type="NCBI Taxonomy" id="97028"/>
    <lineage>
        <taxon>Eukaryota</taxon>
        <taxon>Viridiplantae</taxon>
        <taxon>Streptophyta</taxon>
        <taxon>Embryophyta</taxon>
        <taxon>Tracheophyta</taxon>
        <taxon>Spermatophyta</taxon>
        <taxon>Magnoliopsida</taxon>
        <taxon>eudicotyledons</taxon>
        <taxon>Gunneridae</taxon>
        <taxon>Pentapetalae</taxon>
        <taxon>rosids</taxon>
        <taxon>fabids</taxon>
        <taxon>Fabales</taxon>
        <taxon>Fabaceae</taxon>
        <taxon>Papilionoideae</taxon>
        <taxon>50 kb inversion clade</taxon>
        <taxon>NPAAA clade</taxon>
        <taxon>Hologalegina</taxon>
        <taxon>IRL clade</taxon>
        <taxon>Trifolieae</taxon>
        <taxon>Trifolium</taxon>
    </lineage>
</organism>
<comment type="caution">
    <text evidence="2">The sequence shown here is derived from an EMBL/GenBank/DDBJ whole genome shotgun (WGS) entry which is preliminary data.</text>
</comment>
<protein>
    <submittedName>
        <fullName evidence="2">Nup133/Nup155-like nucleoporin</fullName>
    </submittedName>
</protein>
<feature type="non-terminal residue" evidence="2">
    <location>
        <position position="75"/>
    </location>
</feature>